<dbReference type="SUPFAM" id="SSF81383">
    <property type="entry name" value="F-box domain"/>
    <property type="match status" value="1"/>
</dbReference>
<dbReference type="InterPro" id="IPR036047">
    <property type="entry name" value="F-box-like_dom_sf"/>
</dbReference>
<keyword evidence="1" id="KW-0175">Coiled coil</keyword>
<evidence type="ECO:0000256" key="1">
    <source>
        <dbReference type="SAM" id="Coils"/>
    </source>
</evidence>
<organism evidence="2">
    <name type="scientific">Helicotheca tamesis</name>
    <dbReference type="NCBI Taxonomy" id="374047"/>
    <lineage>
        <taxon>Eukaryota</taxon>
        <taxon>Sar</taxon>
        <taxon>Stramenopiles</taxon>
        <taxon>Ochrophyta</taxon>
        <taxon>Bacillariophyta</taxon>
        <taxon>Mediophyceae</taxon>
        <taxon>Lithodesmiophycidae</taxon>
        <taxon>Lithodesmiales</taxon>
        <taxon>Lithodesmiaceae</taxon>
        <taxon>Helicotheca</taxon>
    </lineage>
</organism>
<gene>
    <name evidence="2" type="ORF">HTAM1171_LOCUS12708</name>
</gene>
<evidence type="ECO:0000313" key="2">
    <source>
        <dbReference type="EMBL" id="CAD9520899.1"/>
    </source>
</evidence>
<dbReference type="AlphaFoldDB" id="A0A7S2IIX5"/>
<feature type="coiled-coil region" evidence="1">
    <location>
        <begin position="460"/>
        <end position="529"/>
    </location>
</feature>
<reference evidence="2" key="1">
    <citation type="submission" date="2021-01" db="EMBL/GenBank/DDBJ databases">
        <authorList>
            <person name="Corre E."/>
            <person name="Pelletier E."/>
            <person name="Niang G."/>
            <person name="Scheremetjew M."/>
            <person name="Finn R."/>
            <person name="Kale V."/>
            <person name="Holt S."/>
            <person name="Cochrane G."/>
            <person name="Meng A."/>
            <person name="Brown T."/>
            <person name="Cohen L."/>
        </authorList>
    </citation>
    <scope>NUCLEOTIDE SEQUENCE</scope>
    <source>
        <strain evidence="2">CCMP826</strain>
    </source>
</reference>
<dbReference type="EMBL" id="HBGV01020365">
    <property type="protein sequence ID" value="CAD9520899.1"/>
    <property type="molecule type" value="Transcribed_RNA"/>
</dbReference>
<accession>A0A7S2IIX5</accession>
<proteinExistence type="predicted"/>
<protein>
    <recommendedName>
        <fullName evidence="3">F-box domain-containing protein</fullName>
    </recommendedName>
</protein>
<evidence type="ECO:0008006" key="3">
    <source>
        <dbReference type="Google" id="ProtNLM"/>
    </source>
</evidence>
<sequence>MIETETIFSPDGWPETIVVEVSLFLTVSEVQYGMARVCQKWRNVFLQDDFAAWRRTCFEEFGCDPVLPKGRVWSEWITQLRGLVRFGLEERVKVFAENRLHSGNVVLPCDFHFRFASRYVKSQARLQNQINVRRAELTSELVCLASSITSDPKHSQLREMADVVMSLRALALEQRDLERTYRRYKREQRWRKLRDEEEAYRKSRTSKARDTLRRICNDLTVAVAEGPPASVAARIAETADNDMLQLLPDSDMLGNDKARCQELRKICRSLLKELQRQALGSCSVDESSCSSVDSEATSSTPLWPEWVVVEVSLYLTLLEAQRGMARVCSDWRRIFLHDLPAWRRICFNEFGCDPILPSGLTWSEWITHLRYLVGLGMAEEQYYRYWERGLHSGNVVLPCDFHYHFTTHYIDAQARLIKEMNVRRLQLTSELATMASCVSSDEWKKDCSQRRSMIDKVISLRALASEQRELEVTYRRHKQEERTRRIEEEEKSYRISRTSDARRTLTRIQNELTAALEEAEEQRSAYFNARLAAIADNDMLGLLPDCDMLGYDKARCHELRLICRALVKELQIKATDLVEHHHDTGNRSPPRKRRP</sequence>
<name>A0A7S2IIX5_9STRA</name>